<evidence type="ECO:0000313" key="4">
    <source>
        <dbReference type="Proteomes" id="UP000887013"/>
    </source>
</evidence>
<gene>
    <name evidence="3" type="primary">TY3B-I_1183</name>
    <name evidence="3" type="ORF">NPIL_362151</name>
</gene>
<sequence>MLWLDSLLRIHILTITTPCAVDFKKRRIEQQKSKLQDILAGSCTISLILQPLPVGQSPVTLHCDVSTDRIRPFVPEFFRREILNNLHALSHPGIRASLKLIAERYVWPTMRQDVTLWARICLQYQCAKVSRHIRSQIVMFVSLNSRFQHAHIDLAGPLPPSEGF</sequence>
<dbReference type="EMBL" id="BMAW01003446">
    <property type="protein sequence ID" value="GFS83641.1"/>
    <property type="molecule type" value="Genomic_DNA"/>
</dbReference>
<evidence type="ECO:0000256" key="1">
    <source>
        <dbReference type="SAM" id="SignalP"/>
    </source>
</evidence>
<name>A0A8X6T8B5_NEPPI</name>
<dbReference type="Gene3D" id="1.10.340.70">
    <property type="match status" value="1"/>
</dbReference>
<organism evidence="3 4">
    <name type="scientific">Nephila pilipes</name>
    <name type="common">Giant wood spider</name>
    <name type="synonym">Nephila maculata</name>
    <dbReference type="NCBI Taxonomy" id="299642"/>
    <lineage>
        <taxon>Eukaryota</taxon>
        <taxon>Metazoa</taxon>
        <taxon>Ecdysozoa</taxon>
        <taxon>Arthropoda</taxon>
        <taxon>Chelicerata</taxon>
        <taxon>Arachnida</taxon>
        <taxon>Araneae</taxon>
        <taxon>Araneomorphae</taxon>
        <taxon>Entelegynae</taxon>
        <taxon>Araneoidea</taxon>
        <taxon>Nephilidae</taxon>
        <taxon>Nephila</taxon>
    </lineage>
</organism>
<dbReference type="InterPro" id="IPR041588">
    <property type="entry name" value="Integrase_H2C2"/>
</dbReference>
<dbReference type="OrthoDB" id="6433932at2759"/>
<dbReference type="Proteomes" id="UP000887013">
    <property type="component" value="Unassembled WGS sequence"/>
</dbReference>
<evidence type="ECO:0000259" key="2">
    <source>
        <dbReference type="Pfam" id="PF17921"/>
    </source>
</evidence>
<keyword evidence="1" id="KW-0732">Signal</keyword>
<proteinExistence type="predicted"/>
<feature type="signal peptide" evidence="1">
    <location>
        <begin position="1"/>
        <end position="16"/>
    </location>
</feature>
<evidence type="ECO:0000313" key="3">
    <source>
        <dbReference type="EMBL" id="GFS83641.1"/>
    </source>
</evidence>
<dbReference type="Pfam" id="PF17921">
    <property type="entry name" value="Integrase_H2C2"/>
    <property type="match status" value="1"/>
</dbReference>
<keyword evidence="4" id="KW-1185">Reference proteome</keyword>
<feature type="domain" description="Integrase zinc-binding" evidence="2">
    <location>
        <begin position="74"/>
        <end position="129"/>
    </location>
</feature>
<comment type="caution">
    <text evidence="3">The sequence shown here is derived from an EMBL/GenBank/DDBJ whole genome shotgun (WGS) entry which is preliminary data.</text>
</comment>
<feature type="chain" id="PRO_5036464016" evidence="1">
    <location>
        <begin position="17"/>
        <end position="164"/>
    </location>
</feature>
<protein>
    <submittedName>
        <fullName evidence="3">Transposon Ty3-I Gag-Pol polyprotein</fullName>
    </submittedName>
</protein>
<accession>A0A8X6T8B5</accession>
<reference evidence="3" key="1">
    <citation type="submission" date="2020-08" db="EMBL/GenBank/DDBJ databases">
        <title>Multicomponent nature underlies the extraordinary mechanical properties of spider dragline silk.</title>
        <authorList>
            <person name="Kono N."/>
            <person name="Nakamura H."/>
            <person name="Mori M."/>
            <person name="Yoshida Y."/>
            <person name="Ohtoshi R."/>
            <person name="Malay A.D."/>
            <person name="Moran D.A.P."/>
            <person name="Tomita M."/>
            <person name="Numata K."/>
            <person name="Arakawa K."/>
        </authorList>
    </citation>
    <scope>NUCLEOTIDE SEQUENCE</scope>
</reference>
<dbReference type="AlphaFoldDB" id="A0A8X6T8B5"/>